<feature type="binding site" evidence="9">
    <location>
        <position position="47"/>
    </location>
    <ligand>
        <name>Mn(2+)</name>
        <dbReference type="ChEBI" id="CHEBI:29035"/>
    </ligand>
</feature>
<gene>
    <name evidence="13" type="primary">sodB</name>
    <name evidence="13" type="ordered locus">RMA_0688</name>
</gene>
<dbReference type="InterPro" id="IPR019831">
    <property type="entry name" value="Mn/Fe_SOD_N"/>
</dbReference>
<evidence type="ECO:0000256" key="5">
    <source>
        <dbReference type="ARBA" id="ARBA00023002"/>
    </source>
</evidence>
<evidence type="ECO:0000259" key="12">
    <source>
        <dbReference type="Pfam" id="PF02777"/>
    </source>
</evidence>
<evidence type="ECO:0000256" key="2">
    <source>
        <dbReference type="ARBA" id="ARBA00001965"/>
    </source>
</evidence>
<dbReference type="GO" id="GO:0004784">
    <property type="term" value="F:superoxide dismutase activity"/>
    <property type="evidence" value="ECO:0007669"/>
    <property type="project" value="UniProtKB-EC"/>
</dbReference>
<reference evidence="13 14" key="1">
    <citation type="journal article" date="2007" name="Genome Res.">
        <title>Lateral gene transfer between obligate intracellular bacteria: evidence from the Rickettsia massiliae genome.</title>
        <authorList>
            <person name="Blanc G."/>
            <person name="Ogata H."/>
            <person name="Robert C."/>
            <person name="Audic S."/>
            <person name="Claverie J.-M."/>
            <person name="Raoult D."/>
        </authorList>
    </citation>
    <scope>NUCLEOTIDE SEQUENCE [LARGE SCALE GENOMIC DNA]</scope>
    <source>
        <strain evidence="14">Mtu5</strain>
    </source>
</reference>
<evidence type="ECO:0000259" key="11">
    <source>
        <dbReference type="Pfam" id="PF00081"/>
    </source>
</evidence>
<comment type="cofactor">
    <cofactor evidence="1">
        <name>Mn(2+)</name>
        <dbReference type="ChEBI" id="CHEBI:29035"/>
    </cofactor>
</comment>
<evidence type="ECO:0000256" key="6">
    <source>
        <dbReference type="ARBA" id="ARBA00023211"/>
    </source>
</evidence>
<evidence type="ECO:0000256" key="10">
    <source>
        <dbReference type="RuleBase" id="RU000414"/>
    </source>
</evidence>
<dbReference type="SUPFAM" id="SSF54719">
    <property type="entry name" value="Fe,Mn superoxide dismutase (SOD), C-terminal domain"/>
    <property type="match status" value="1"/>
</dbReference>
<keyword evidence="5 10" id="KW-0560">Oxidoreductase</keyword>
<accession>A8F1R1</accession>
<comment type="catalytic activity">
    <reaction evidence="8">
        <text>2 superoxide + 2 H(+) = H2O2 + O2</text>
        <dbReference type="Rhea" id="RHEA:20696"/>
        <dbReference type="ChEBI" id="CHEBI:15378"/>
        <dbReference type="ChEBI" id="CHEBI:15379"/>
        <dbReference type="ChEBI" id="CHEBI:16240"/>
        <dbReference type="ChEBI" id="CHEBI:18421"/>
        <dbReference type="EC" id="1.15.1.1"/>
    </reaction>
    <physiologicalReaction direction="left-to-right" evidence="8">
        <dbReference type="Rhea" id="RHEA:20697"/>
    </physiologicalReaction>
</comment>
<dbReference type="EMBL" id="CP000683">
    <property type="protein sequence ID" value="ABV84847.1"/>
    <property type="molecule type" value="Genomic_DNA"/>
</dbReference>
<dbReference type="FunFam" id="3.55.40.20:FF:000001">
    <property type="entry name" value="Superoxide dismutase"/>
    <property type="match status" value="1"/>
</dbReference>
<keyword evidence="4 9" id="KW-0479">Metal-binding</keyword>
<dbReference type="SUPFAM" id="SSF46609">
    <property type="entry name" value="Fe,Mn superoxide dismutase (SOD), N-terminal domain"/>
    <property type="match status" value="1"/>
</dbReference>
<dbReference type="PIRSF" id="PIRSF000349">
    <property type="entry name" value="SODismutase"/>
    <property type="match status" value="1"/>
</dbReference>
<feature type="domain" description="Manganese/iron superoxide dismutase N-terminal" evidence="11">
    <location>
        <begin position="23"/>
        <end position="106"/>
    </location>
</feature>
<evidence type="ECO:0000313" key="14">
    <source>
        <dbReference type="Proteomes" id="UP000001311"/>
    </source>
</evidence>
<evidence type="ECO:0000256" key="7">
    <source>
        <dbReference type="ARBA" id="ARBA00024318"/>
    </source>
</evidence>
<feature type="domain" description="Manganese/iron superoxide dismutase C-terminal" evidence="12">
    <location>
        <begin position="114"/>
        <end position="214"/>
    </location>
</feature>
<dbReference type="InterPro" id="IPR019832">
    <property type="entry name" value="Mn/Fe_SOD_C"/>
</dbReference>
<dbReference type="PROSITE" id="PS00088">
    <property type="entry name" value="SOD_MN"/>
    <property type="match status" value="1"/>
</dbReference>
<dbReference type="InterPro" id="IPR001189">
    <property type="entry name" value="Mn/Fe_SOD"/>
</dbReference>
<dbReference type="EC" id="1.15.1.1" evidence="10"/>
<dbReference type="KEGG" id="rms:RMA_0688"/>
<organism evidence="13 14">
    <name type="scientific">Rickettsia massiliae (strain Mtu5)</name>
    <dbReference type="NCBI Taxonomy" id="416276"/>
    <lineage>
        <taxon>Bacteria</taxon>
        <taxon>Pseudomonadati</taxon>
        <taxon>Pseudomonadota</taxon>
        <taxon>Alphaproteobacteria</taxon>
        <taxon>Rickettsiales</taxon>
        <taxon>Rickettsiaceae</taxon>
        <taxon>Rickettsieae</taxon>
        <taxon>Rickettsia</taxon>
        <taxon>spotted fever group</taxon>
    </lineage>
</organism>
<dbReference type="PANTHER" id="PTHR42769:SF3">
    <property type="entry name" value="SUPEROXIDE DISMUTASE [FE] 2, CHLOROPLASTIC"/>
    <property type="match status" value="1"/>
</dbReference>
<dbReference type="Gene3D" id="3.55.40.20">
    <property type="entry name" value="Iron/manganese superoxide dismutase, C-terminal domain"/>
    <property type="match status" value="1"/>
</dbReference>
<keyword evidence="14" id="KW-1185">Reference proteome</keyword>
<feature type="binding site" evidence="9">
    <location>
        <position position="181"/>
    </location>
    <ligand>
        <name>Mn(2+)</name>
        <dbReference type="ChEBI" id="CHEBI:29035"/>
    </ligand>
</feature>
<proteinExistence type="inferred from homology"/>
<evidence type="ECO:0000256" key="1">
    <source>
        <dbReference type="ARBA" id="ARBA00001936"/>
    </source>
</evidence>
<evidence type="ECO:0000256" key="3">
    <source>
        <dbReference type="ARBA" id="ARBA00008714"/>
    </source>
</evidence>
<dbReference type="InterPro" id="IPR036314">
    <property type="entry name" value="SOD_C_sf"/>
</dbReference>
<feature type="binding site" evidence="9">
    <location>
        <position position="185"/>
    </location>
    <ligand>
        <name>Mn(2+)</name>
        <dbReference type="ChEBI" id="CHEBI:29035"/>
    </ligand>
</feature>
<keyword evidence="6" id="KW-0464">Manganese</keyword>
<dbReference type="InterPro" id="IPR019833">
    <property type="entry name" value="Mn/Fe_SOD_BS"/>
</dbReference>
<sequence length="218" mass="25553">MKTNIGENNMTYCNKSNQTSYPFILPDLPYEKESFKPHFTLEAFDYHHGKHHNAYVQNLNNLLKDKEELQKKDLEEIIEWSSQNSNAAIFNNAAQIWNHTFFWHSIKPQGGGKPSGKILEQINKDFGSFEEFCEQFKQEAVGQFGSGWAWLVYHDNRLQIIKTANAGTPIANGMKPLLACDVWEHAYYIDYRNKRPDYVDIFIKHMINWKFVEDNLIK</sequence>
<dbReference type="Pfam" id="PF02777">
    <property type="entry name" value="Sod_Fe_C"/>
    <property type="match status" value="1"/>
</dbReference>
<evidence type="ECO:0000256" key="8">
    <source>
        <dbReference type="ARBA" id="ARBA00047393"/>
    </source>
</evidence>
<dbReference type="Gene3D" id="1.10.287.990">
    <property type="entry name" value="Fe,Mn superoxide dismutase (SOD) domain"/>
    <property type="match status" value="1"/>
</dbReference>
<dbReference type="GO" id="GO:0046914">
    <property type="term" value="F:transition metal ion binding"/>
    <property type="evidence" value="ECO:0007669"/>
    <property type="project" value="UniProtKB-ARBA"/>
</dbReference>
<dbReference type="HOGENOM" id="CLU_031625_0_0_5"/>
<dbReference type="Proteomes" id="UP000001311">
    <property type="component" value="Chromosome"/>
</dbReference>
<dbReference type="InterPro" id="IPR036324">
    <property type="entry name" value="Mn/Fe_SOD_N_sf"/>
</dbReference>
<evidence type="ECO:0000256" key="9">
    <source>
        <dbReference type="PIRSR" id="PIRSR000349-1"/>
    </source>
</evidence>
<dbReference type="PANTHER" id="PTHR42769">
    <property type="entry name" value="SUPEROXIDE DISMUTASE"/>
    <property type="match status" value="1"/>
</dbReference>
<comment type="similarity">
    <text evidence="3 10">Belongs to the iron/manganese superoxide dismutase family.</text>
</comment>
<comment type="function">
    <text evidence="7">Destroys superoxide anion radicals which are normally produced within the cells and which are toxic to biological systems. Catalyzes the dismutation of superoxide anion radicals into O2 and H2O2 by successive reduction and oxidation of the transition metal ion at the active site.</text>
</comment>
<evidence type="ECO:0000256" key="4">
    <source>
        <dbReference type="ARBA" id="ARBA00022723"/>
    </source>
</evidence>
<name>A8F1R1_RICM5</name>
<dbReference type="AlphaFoldDB" id="A8F1R1"/>
<protein>
    <recommendedName>
        <fullName evidence="10">Superoxide dismutase</fullName>
        <ecNumber evidence="10">1.15.1.1</ecNumber>
    </recommendedName>
</protein>
<comment type="function">
    <text evidence="10">Destroys radicals which are normally produced within the cells and which are toxic to biological systems.</text>
</comment>
<dbReference type="PRINTS" id="PR01703">
    <property type="entry name" value="MNSODISMTASE"/>
</dbReference>
<dbReference type="Pfam" id="PF00081">
    <property type="entry name" value="Sod_Fe_N"/>
    <property type="match status" value="1"/>
</dbReference>
<comment type="cofactor">
    <cofactor evidence="2">
        <name>Fe(3+)</name>
        <dbReference type="ChEBI" id="CHEBI:29034"/>
    </cofactor>
</comment>
<evidence type="ECO:0000313" key="13">
    <source>
        <dbReference type="EMBL" id="ABV84847.1"/>
    </source>
</evidence>
<feature type="binding site" evidence="9">
    <location>
        <position position="99"/>
    </location>
    <ligand>
        <name>Mn(2+)</name>
        <dbReference type="ChEBI" id="CHEBI:29035"/>
    </ligand>
</feature>